<dbReference type="PANTHER" id="PTHR33170:SF22">
    <property type="entry name" value="OS10G0417100 PROTEIN"/>
    <property type="match status" value="1"/>
</dbReference>
<dbReference type="Gramene" id="KQK08343">
    <property type="protein sequence ID" value="KQK08343"/>
    <property type="gene ID" value="BRADI_2g41291v3"/>
</dbReference>
<evidence type="ECO:0000313" key="3">
    <source>
        <dbReference type="Proteomes" id="UP000008810"/>
    </source>
</evidence>
<dbReference type="EnsemblPlants" id="KQK08343">
    <property type="protein sequence ID" value="KQK08343"/>
    <property type="gene ID" value="BRADI_2g41291v3"/>
</dbReference>
<reference evidence="1" key="2">
    <citation type="submission" date="2017-06" db="EMBL/GenBank/DDBJ databases">
        <title>WGS assembly of Brachypodium distachyon.</title>
        <authorList>
            <consortium name="The International Brachypodium Initiative"/>
            <person name="Lucas S."/>
            <person name="Harmon-Smith M."/>
            <person name="Lail K."/>
            <person name="Tice H."/>
            <person name="Grimwood J."/>
            <person name="Bruce D."/>
            <person name="Barry K."/>
            <person name="Shu S."/>
            <person name="Lindquist E."/>
            <person name="Wang M."/>
            <person name="Pitluck S."/>
            <person name="Vogel J.P."/>
            <person name="Garvin D.F."/>
            <person name="Mockler T.C."/>
            <person name="Schmutz J."/>
            <person name="Rokhsar D."/>
            <person name="Bevan M.W."/>
        </authorList>
    </citation>
    <scope>NUCLEOTIDE SEQUENCE</scope>
    <source>
        <strain evidence="1">Bd21</strain>
    </source>
</reference>
<reference evidence="1 2" key="1">
    <citation type="journal article" date="2010" name="Nature">
        <title>Genome sequencing and analysis of the model grass Brachypodium distachyon.</title>
        <authorList>
            <consortium name="International Brachypodium Initiative"/>
        </authorList>
    </citation>
    <scope>NUCLEOTIDE SEQUENCE [LARGE SCALE GENOMIC DNA]</scope>
    <source>
        <strain evidence="1 2">Bd21</strain>
    </source>
</reference>
<dbReference type="Proteomes" id="UP000008810">
    <property type="component" value="Chromosome 2"/>
</dbReference>
<proteinExistence type="predicted"/>
<reference evidence="2" key="3">
    <citation type="submission" date="2018-08" db="UniProtKB">
        <authorList>
            <consortium name="EnsemblPlants"/>
        </authorList>
    </citation>
    <scope>IDENTIFICATION</scope>
    <source>
        <strain evidence="2">cv. Bd21</strain>
    </source>
</reference>
<organism evidence="1">
    <name type="scientific">Brachypodium distachyon</name>
    <name type="common">Purple false brome</name>
    <name type="synonym">Trachynia distachya</name>
    <dbReference type="NCBI Taxonomy" id="15368"/>
    <lineage>
        <taxon>Eukaryota</taxon>
        <taxon>Viridiplantae</taxon>
        <taxon>Streptophyta</taxon>
        <taxon>Embryophyta</taxon>
        <taxon>Tracheophyta</taxon>
        <taxon>Spermatophyta</taxon>
        <taxon>Magnoliopsida</taxon>
        <taxon>Liliopsida</taxon>
        <taxon>Poales</taxon>
        <taxon>Poaceae</taxon>
        <taxon>BOP clade</taxon>
        <taxon>Pooideae</taxon>
        <taxon>Stipodae</taxon>
        <taxon>Brachypodieae</taxon>
        <taxon>Brachypodium</taxon>
    </lineage>
</organism>
<gene>
    <name evidence="1" type="ORF">BRADI_2g41291v3</name>
</gene>
<sequence length="248" mass="27781">MPVMEIPIPHIPLGCGGCDNLGNEVMQCPERKPWDYVAPYYGSPEFDQGFYSIPVHRASVAVKEKMFYGLITVIKGPVGARDIEAKLQGLAGPECTWRFFARSITDSQFLVRFPTEKLLSDVSYFPSVTMRSIANALMKVEKWRDDIQPKAKLQVAWFRVGGIPSSFRTKEIAFFVGNLVGKVKGVDRSSLFNEAYVSVQIACKHVSLIPATREGEIEEGIYEFTYTRELPGEPARVNTEIQVSESNC</sequence>
<dbReference type="AlphaFoldDB" id="A0A0Q3GAK6"/>
<keyword evidence="3" id="KW-1185">Reference proteome</keyword>
<evidence type="ECO:0000313" key="1">
    <source>
        <dbReference type="EMBL" id="KQK08343.1"/>
    </source>
</evidence>
<dbReference type="InParanoid" id="A0A0Q3GAK6"/>
<evidence type="ECO:0000313" key="2">
    <source>
        <dbReference type="EnsemblPlants" id="KQK08343"/>
    </source>
</evidence>
<dbReference type="PANTHER" id="PTHR33170">
    <property type="entry name" value="DUF4283 DOMAIN-CONTAINING PROTEIN-RELATED"/>
    <property type="match status" value="1"/>
</dbReference>
<accession>A0A0Q3GAK6</accession>
<protein>
    <submittedName>
        <fullName evidence="1 2">Uncharacterized protein</fullName>
    </submittedName>
</protein>
<dbReference type="OrthoDB" id="693520at2759"/>
<name>A0A0Q3GAK6_BRADI</name>
<dbReference type="EMBL" id="CM000881">
    <property type="protein sequence ID" value="KQK08343.1"/>
    <property type="molecule type" value="Genomic_DNA"/>
</dbReference>